<accession>A0A0E0IXQ6</accession>
<keyword evidence="3" id="KW-1185">Reference proteome</keyword>
<proteinExistence type="predicted"/>
<evidence type="ECO:0000256" key="1">
    <source>
        <dbReference type="SAM" id="MobiDB-lite"/>
    </source>
</evidence>
<dbReference type="PANTHER" id="PTHR33870">
    <property type="entry name" value="CARDIOMYOPATHY-ASSOCIATED PROTEIN"/>
    <property type="match status" value="1"/>
</dbReference>
<feature type="region of interest" description="Disordered" evidence="1">
    <location>
        <begin position="205"/>
        <end position="229"/>
    </location>
</feature>
<evidence type="ECO:0000313" key="2">
    <source>
        <dbReference type="EnsemblPlants" id="ONIVA11G01880.2"/>
    </source>
</evidence>
<feature type="compositionally biased region" description="Acidic residues" evidence="1">
    <location>
        <begin position="306"/>
        <end position="324"/>
    </location>
</feature>
<protein>
    <submittedName>
        <fullName evidence="2">Uncharacterized protein</fullName>
    </submittedName>
</protein>
<feature type="region of interest" description="Disordered" evidence="1">
    <location>
        <begin position="251"/>
        <end position="271"/>
    </location>
</feature>
<organism evidence="2">
    <name type="scientific">Oryza nivara</name>
    <name type="common">Indian wild rice</name>
    <name type="synonym">Oryza sativa f. spontanea</name>
    <dbReference type="NCBI Taxonomy" id="4536"/>
    <lineage>
        <taxon>Eukaryota</taxon>
        <taxon>Viridiplantae</taxon>
        <taxon>Streptophyta</taxon>
        <taxon>Embryophyta</taxon>
        <taxon>Tracheophyta</taxon>
        <taxon>Spermatophyta</taxon>
        <taxon>Magnoliopsida</taxon>
        <taxon>Liliopsida</taxon>
        <taxon>Poales</taxon>
        <taxon>Poaceae</taxon>
        <taxon>BOP clade</taxon>
        <taxon>Oryzoideae</taxon>
        <taxon>Oryzeae</taxon>
        <taxon>Oryzinae</taxon>
        <taxon>Oryza</taxon>
    </lineage>
</organism>
<sequence>MAARLGSVTLAKCANETVTYGGCLPIAPFPFPLFYQHLLQATEGFGFSVLSLQANVLSEVFLLTALLLGALLSYGEPAVLVLGENQQTLSFKSKISITDCSIDKVETVAVEEHLDKTTTSNEVYVRERNFEGNIHDTHWEEKNGTYMTVDTALNDEIHTKDGTSDYDLQDTHREGKGITSVETDTVPCVAPLSFAYSGVTVETEDVGENSKKNDELQELGSINPGSDNNKVQYQYQLGEFMSSCWEPVMRQEPQDACSDSESDLTESSPDASMTDIIPMLEELHPLIDLQTGHPSLVSRDNLNTSSDDDEDDLEEEDASTDENQLEGKIDDFANWKDVIDLNYLDMDNNSKLEGMMDLQRAKNILKFELDKRLMDLQAADAVQKMEEASRFRVQVPSISTGRQNPFDSSNGSDEIIELPHVPDSAPSCLLPRKNLFDLAVNQNMAHDSPLQETWTPLSYFSARRHRKHGNLYVRHSTSLHHNSFKLEKDEISENDAHKSHNSQSDGDAKQERNNSTLFGSLEAHIGEEIKILGMAISDVGVLEVNSGMVSSNQNADFSDDISSSPFQKPRQSTFEATDTVHADSGTGTHFIDGSSVEDSDPRFAQLNDEALVSSTSNATCRNESIEEKSSEALLAGNEDYSELPNELLKSGDPQTADSSEIQVQVTCERFTRLCIKE</sequence>
<reference evidence="2" key="2">
    <citation type="submission" date="2018-04" db="EMBL/GenBank/DDBJ databases">
        <title>OnivRS2 (Oryza nivara Reference Sequence Version 2).</title>
        <authorList>
            <person name="Zhang J."/>
            <person name="Kudrna D."/>
            <person name="Lee S."/>
            <person name="Talag J."/>
            <person name="Rajasekar S."/>
            <person name="Welchert J."/>
            <person name="Hsing Y.-I."/>
            <person name="Wing R.A."/>
        </authorList>
    </citation>
    <scope>NUCLEOTIDE SEQUENCE [LARGE SCALE GENOMIC DNA]</scope>
    <source>
        <strain evidence="2">SL10</strain>
    </source>
</reference>
<feature type="region of interest" description="Disordered" evidence="1">
    <location>
        <begin position="292"/>
        <end position="326"/>
    </location>
</feature>
<dbReference type="PANTHER" id="PTHR33870:SF7">
    <property type="entry name" value="OS12G0127650 PROTEIN"/>
    <property type="match status" value="1"/>
</dbReference>
<dbReference type="AlphaFoldDB" id="A0A0E0IXQ6"/>
<dbReference type="Gramene" id="ONIVA11G01880.2">
    <property type="protein sequence ID" value="ONIVA11G01880.2"/>
    <property type="gene ID" value="ONIVA11G01880"/>
</dbReference>
<reference evidence="2" key="1">
    <citation type="submission" date="2015-04" db="UniProtKB">
        <authorList>
            <consortium name="EnsemblPlants"/>
        </authorList>
    </citation>
    <scope>IDENTIFICATION</scope>
    <source>
        <strain evidence="2">SL10</strain>
    </source>
</reference>
<dbReference type="Proteomes" id="UP000006591">
    <property type="component" value="Chromosome 11"/>
</dbReference>
<name>A0A0E0IXQ6_ORYNI</name>
<evidence type="ECO:0000313" key="3">
    <source>
        <dbReference type="Proteomes" id="UP000006591"/>
    </source>
</evidence>
<dbReference type="EnsemblPlants" id="ONIVA11G01880.2">
    <property type="protein sequence ID" value="ONIVA11G01880.2"/>
    <property type="gene ID" value="ONIVA11G01880"/>
</dbReference>